<keyword evidence="3" id="KW-1185">Reference proteome</keyword>
<proteinExistence type="predicted"/>
<name>A0A432V5C1_9HYPH</name>
<dbReference type="EMBL" id="RKST01000012">
    <property type="protein sequence ID" value="RUM97339.1"/>
    <property type="molecule type" value="Genomic_DNA"/>
</dbReference>
<feature type="region of interest" description="Disordered" evidence="1">
    <location>
        <begin position="27"/>
        <end position="62"/>
    </location>
</feature>
<accession>A0A432V5C1</accession>
<protein>
    <submittedName>
        <fullName evidence="2">Uncharacterized protein</fullName>
    </submittedName>
</protein>
<reference evidence="2 3" key="1">
    <citation type="submission" date="2018-11" db="EMBL/GenBank/DDBJ databases">
        <title>Pseudaminobacter arsenicus sp. nov., an arsenic-resistant bacterium isolated from arsenic-rich aquifers.</title>
        <authorList>
            <person name="Mu Y."/>
        </authorList>
    </citation>
    <scope>NUCLEOTIDE SEQUENCE [LARGE SCALE GENOMIC DNA]</scope>
    <source>
        <strain evidence="2 3">CB3</strain>
    </source>
</reference>
<organism evidence="2 3">
    <name type="scientific">Borborobacter arsenicus</name>
    <dbReference type="NCBI Taxonomy" id="1851146"/>
    <lineage>
        <taxon>Bacteria</taxon>
        <taxon>Pseudomonadati</taxon>
        <taxon>Pseudomonadota</taxon>
        <taxon>Alphaproteobacteria</taxon>
        <taxon>Hyphomicrobiales</taxon>
        <taxon>Phyllobacteriaceae</taxon>
        <taxon>Borborobacter</taxon>
    </lineage>
</organism>
<sequence length="62" mass="7006">MKMAMTMTADGLIRALRWKAHDLAEDIERDYRKGAPMPGSGRDARAEKDKSAREQSDERAGR</sequence>
<dbReference type="AlphaFoldDB" id="A0A432V5C1"/>
<gene>
    <name evidence="2" type="ORF">EET67_13325</name>
</gene>
<comment type="caution">
    <text evidence="2">The sequence shown here is derived from an EMBL/GenBank/DDBJ whole genome shotgun (WGS) entry which is preliminary data.</text>
</comment>
<evidence type="ECO:0000313" key="3">
    <source>
        <dbReference type="Proteomes" id="UP000281647"/>
    </source>
</evidence>
<dbReference type="RefSeq" id="WP_128625147.1">
    <property type="nucleotide sequence ID" value="NZ_ML133511.1"/>
</dbReference>
<evidence type="ECO:0000313" key="2">
    <source>
        <dbReference type="EMBL" id="RUM97339.1"/>
    </source>
</evidence>
<dbReference type="Proteomes" id="UP000281647">
    <property type="component" value="Unassembled WGS sequence"/>
</dbReference>
<evidence type="ECO:0000256" key="1">
    <source>
        <dbReference type="SAM" id="MobiDB-lite"/>
    </source>
</evidence>
<dbReference type="OrthoDB" id="8117341at2"/>
<feature type="compositionally biased region" description="Basic and acidic residues" evidence="1">
    <location>
        <begin position="42"/>
        <end position="62"/>
    </location>
</feature>